<dbReference type="GO" id="GO:0009372">
    <property type="term" value="P:quorum sensing"/>
    <property type="evidence" value="ECO:0007669"/>
    <property type="project" value="UniProtKB-UniRule"/>
</dbReference>
<gene>
    <name evidence="9" type="ORF">P7D78_00285</name>
</gene>
<dbReference type="EC" id="3.4.-.-" evidence="8"/>
<evidence type="ECO:0000256" key="6">
    <source>
        <dbReference type="ARBA" id="ARBA00022989"/>
    </source>
</evidence>
<reference evidence="9" key="1">
    <citation type="submission" date="2023-03" db="EMBL/GenBank/DDBJ databases">
        <authorList>
            <person name="Shen W."/>
            <person name="Cai J."/>
        </authorList>
    </citation>
    <scope>NUCLEOTIDE SEQUENCE</scope>
    <source>
        <strain evidence="9">B646-2</strain>
    </source>
</reference>
<evidence type="ECO:0000256" key="3">
    <source>
        <dbReference type="ARBA" id="ARBA00022670"/>
    </source>
</evidence>
<proteinExistence type="inferred from homology"/>
<keyword evidence="7 8" id="KW-0472">Membrane</keyword>
<organism evidence="9 10">
    <name type="scientific">Enterococcus raffinosus</name>
    <dbReference type="NCBI Taxonomy" id="71452"/>
    <lineage>
        <taxon>Bacteria</taxon>
        <taxon>Bacillati</taxon>
        <taxon>Bacillota</taxon>
        <taxon>Bacilli</taxon>
        <taxon>Lactobacillales</taxon>
        <taxon>Enterococcaceae</taxon>
        <taxon>Enterococcus</taxon>
    </lineage>
</organism>
<dbReference type="GO" id="GO:0006508">
    <property type="term" value="P:proteolysis"/>
    <property type="evidence" value="ECO:0007669"/>
    <property type="project" value="UniProtKB-KW"/>
</dbReference>
<dbReference type="SMART" id="SM00793">
    <property type="entry name" value="AgrB"/>
    <property type="match status" value="1"/>
</dbReference>
<feature type="transmembrane region" description="Helical" evidence="8">
    <location>
        <begin position="42"/>
        <end position="67"/>
    </location>
</feature>
<evidence type="ECO:0000256" key="2">
    <source>
        <dbReference type="ARBA" id="ARBA00022654"/>
    </source>
</evidence>
<comment type="function">
    <text evidence="8">May be involved in the proteolytic processing of a quorum sensing system signal molecule precursor.</text>
</comment>
<feature type="transmembrane region" description="Helical" evidence="8">
    <location>
        <begin position="79"/>
        <end position="97"/>
    </location>
</feature>
<evidence type="ECO:0000313" key="9">
    <source>
        <dbReference type="EMBL" id="MDT2536547.1"/>
    </source>
</evidence>
<keyword evidence="5 8" id="KW-0378">Hydrolase</keyword>
<dbReference type="GO" id="GO:0008233">
    <property type="term" value="F:peptidase activity"/>
    <property type="evidence" value="ECO:0007669"/>
    <property type="project" value="UniProtKB-UniRule"/>
</dbReference>
<keyword evidence="2 8" id="KW-0673">Quorum sensing</keyword>
<dbReference type="Pfam" id="PF04647">
    <property type="entry name" value="AgrB"/>
    <property type="match status" value="1"/>
</dbReference>
<feature type="transmembrane region" description="Helical" evidence="8">
    <location>
        <begin position="103"/>
        <end position="124"/>
    </location>
</feature>
<comment type="subcellular location">
    <subcellularLocation>
        <location evidence="8">Cell membrane</location>
        <topology evidence="8">Multi-pass membrane protein</topology>
    </subcellularLocation>
</comment>
<keyword evidence="4 8" id="KW-0812">Transmembrane</keyword>
<dbReference type="RefSeq" id="WP_028020136.1">
    <property type="nucleotide sequence ID" value="NZ_BAAAXM010000059.1"/>
</dbReference>
<comment type="caution">
    <text evidence="9">The sequence shown here is derived from an EMBL/GenBank/DDBJ whole genome shotgun (WGS) entry which is preliminary data.</text>
</comment>
<evidence type="ECO:0000256" key="7">
    <source>
        <dbReference type="ARBA" id="ARBA00023136"/>
    </source>
</evidence>
<dbReference type="InterPro" id="IPR006741">
    <property type="entry name" value="AgrB"/>
</dbReference>
<dbReference type="EMBL" id="JARPXM010000001">
    <property type="protein sequence ID" value="MDT2536547.1"/>
    <property type="molecule type" value="Genomic_DNA"/>
</dbReference>
<comment type="similarity">
    <text evidence="8">Belongs to the AgrB family.</text>
</comment>
<protein>
    <recommendedName>
        <fullName evidence="8">Putative AgrB-like protein</fullName>
        <ecNumber evidence="8">3.4.-.-</ecNumber>
    </recommendedName>
</protein>
<evidence type="ECO:0000256" key="5">
    <source>
        <dbReference type="ARBA" id="ARBA00022801"/>
    </source>
</evidence>
<dbReference type="GO" id="GO:0005886">
    <property type="term" value="C:plasma membrane"/>
    <property type="evidence" value="ECO:0007669"/>
    <property type="project" value="UniProtKB-SubCell"/>
</dbReference>
<sequence>MTHNFTLFLLNKIHAQSHMSEDEYENVAYSLELLFINIFKSIQVYVVAFLLGVIFETFVMNLAYVLLRWQAGGWHAKSSLNCSLFGLLSFVGIPLIFQHTGFILNSNWSLILALFVLFNTVLYAPADTEKNPLVSVSERKKKKILATCTAFILVVIAMFFVKNDIRTLLLTGLFVEIIMIHPLFYKINKRSYKNYEKYQVQP</sequence>
<keyword evidence="6 8" id="KW-1133">Transmembrane helix</keyword>
<feature type="transmembrane region" description="Helical" evidence="8">
    <location>
        <begin position="167"/>
        <end position="185"/>
    </location>
</feature>
<evidence type="ECO:0000256" key="8">
    <source>
        <dbReference type="HAMAP-Rule" id="MF_00784"/>
    </source>
</evidence>
<dbReference type="AlphaFoldDB" id="A0AAW8SWC1"/>
<dbReference type="Proteomes" id="UP001249240">
    <property type="component" value="Unassembled WGS sequence"/>
</dbReference>
<keyword evidence="1 8" id="KW-1003">Cell membrane</keyword>
<feature type="transmembrane region" description="Helical" evidence="8">
    <location>
        <begin position="144"/>
        <end position="161"/>
    </location>
</feature>
<keyword evidence="3 8" id="KW-0645">Protease</keyword>
<dbReference type="HAMAP" id="MF_00784">
    <property type="entry name" value="AgrB"/>
    <property type="match status" value="1"/>
</dbReference>
<name>A0AAW8SWC1_9ENTE</name>
<evidence type="ECO:0000256" key="1">
    <source>
        <dbReference type="ARBA" id="ARBA00022475"/>
    </source>
</evidence>
<evidence type="ECO:0000256" key="4">
    <source>
        <dbReference type="ARBA" id="ARBA00022692"/>
    </source>
</evidence>
<accession>A0AAW8SWC1</accession>
<evidence type="ECO:0000313" key="10">
    <source>
        <dbReference type="Proteomes" id="UP001249240"/>
    </source>
</evidence>